<sequence length="214" mass="23737">MSEMLRCPFCDFQEGEEYAMLLHIEKLHSEGKSPFIVDEREEGEEEDPRAAADNASNDEEERMFAECPIDGCGEVITLAELEDHIELHAAEEPSSVTGSLDAARLGRLEENDPPRSRRQRDGDGDAEPAQSQRNAESIAKWKRILHMPSSSSSSSSAARKQPQGAGSGPNGEKSRTRLGKAELGRYAHEDKMPDKLVNLLRKGRYISSEGMYAF</sequence>
<evidence type="ECO:0000313" key="3">
    <source>
        <dbReference type="Proteomes" id="UP000012174"/>
    </source>
</evidence>
<dbReference type="eggNOG" id="KOG4696">
    <property type="taxonomic scope" value="Eukaryota"/>
</dbReference>
<keyword evidence="3" id="KW-1185">Reference proteome</keyword>
<dbReference type="OMA" id="CHPENSA"/>
<dbReference type="Proteomes" id="UP000012174">
    <property type="component" value="Unassembled WGS sequence"/>
</dbReference>
<dbReference type="KEGG" id="ela:UCREL1_7523"/>
<dbReference type="HOGENOM" id="CLU_1165843_0_0_1"/>
<organism evidence="2 3">
    <name type="scientific">Eutypa lata (strain UCR-EL1)</name>
    <name type="common">Grapevine dieback disease fungus</name>
    <name type="synonym">Eutypa armeniacae</name>
    <dbReference type="NCBI Taxonomy" id="1287681"/>
    <lineage>
        <taxon>Eukaryota</taxon>
        <taxon>Fungi</taxon>
        <taxon>Dikarya</taxon>
        <taxon>Ascomycota</taxon>
        <taxon>Pezizomycotina</taxon>
        <taxon>Sordariomycetes</taxon>
        <taxon>Xylariomycetidae</taxon>
        <taxon>Xylariales</taxon>
        <taxon>Diatrypaceae</taxon>
        <taxon>Eutypa</taxon>
    </lineage>
</organism>
<dbReference type="OrthoDB" id="288987at2759"/>
<feature type="compositionally biased region" description="Basic and acidic residues" evidence="1">
    <location>
        <begin position="104"/>
        <end position="123"/>
    </location>
</feature>
<accession>M7T6R0</accession>
<dbReference type="EMBL" id="KB706858">
    <property type="protein sequence ID" value="EMR65501.1"/>
    <property type="molecule type" value="Genomic_DNA"/>
</dbReference>
<dbReference type="STRING" id="1287681.M7T6R0"/>
<gene>
    <name evidence="2" type="ORF">UCREL1_7523</name>
</gene>
<dbReference type="AlphaFoldDB" id="M7T6R0"/>
<proteinExistence type="predicted"/>
<name>M7T6R0_EUTLA</name>
<protein>
    <submittedName>
        <fullName evidence="2">Putative peptidase family c78 protein</fullName>
    </submittedName>
</protein>
<evidence type="ECO:0000256" key="1">
    <source>
        <dbReference type="SAM" id="MobiDB-lite"/>
    </source>
</evidence>
<feature type="region of interest" description="Disordered" evidence="1">
    <location>
        <begin position="32"/>
        <end position="62"/>
    </location>
</feature>
<reference evidence="3" key="1">
    <citation type="journal article" date="2013" name="Genome Announc.">
        <title>Draft genome sequence of the grapevine dieback fungus Eutypa lata UCR-EL1.</title>
        <authorList>
            <person name="Blanco-Ulate B."/>
            <person name="Rolshausen P.E."/>
            <person name="Cantu D."/>
        </authorList>
    </citation>
    <scope>NUCLEOTIDE SEQUENCE [LARGE SCALE GENOMIC DNA]</scope>
    <source>
        <strain evidence="3">UCR-EL1</strain>
    </source>
</reference>
<feature type="compositionally biased region" description="Basic and acidic residues" evidence="1">
    <location>
        <begin position="172"/>
        <end position="186"/>
    </location>
</feature>
<evidence type="ECO:0000313" key="2">
    <source>
        <dbReference type="EMBL" id="EMR65501.1"/>
    </source>
</evidence>
<feature type="region of interest" description="Disordered" evidence="1">
    <location>
        <begin position="89"/>
        <end position="186"/>
    </location>
</feature>